<sequence length="141" mass="15544">MPVNRDHDGRDLEVGDPVTLYYGGIANKTYVGENSRGNVTGFGSVNVQVRLTDSRSEDLIGKVVPVPGTHLKYGHVGYVRAADLMPEVQRDYDAAIEKGKQDRAADVLLAVIELATKRSIITRQQAQDLWMLQNDIPQPTP</sequence>
<name>A0ABV8VAS9_9NOCA</name>
<dbReference type="Proteomes" id="UP001595844">
    <property type="component" value="Unassembled WGS sequence"/>
</dbReference>
<reference evidence="2" key="1">
    <citation type="journal article" date="2019" name="Int. J. Syst. Evol. Microbiol.">
        <title>The Global Catalogue of Microorganisms (GCM) 10K type strain sequencing project: providing services to taxonomists for standard genome sequencing and annotation.</title>
        <authorList>
            <consortium name="The Broad Institute Genomics Platform"/>
            <consortium name="The Broad Institute Genome Sequencing Center for Infectious Disease"/>
            <person name="Wu L."/>
            <person name="Ma J."/>
        </authorList>
    </citation>
    <scope>NUCLEOTIDE SEQUENCE [LARGE SCALE GENOMIC DNA]</scope>
    <source>
        <strain evidence="2">IBRC-M 10490</strain>
    </source>
</reference>
<proteinExistence type="predicted"/>
<organism evidence="1 2">
    <name type="scientific">Nocardia halotolerans</name>
    <dbReference type="NCBI Taxonomy" id="1755878"/>
    <lineage>
        <taxon>Bacteria</taxon>
        <taxon>Bacillati</taxon>
        <taxon>Actinomycetota</taxon>
        <taxon>Actinomycetes</taxon>
        <taxon>Mycobacteriales</taxon>
        <taxon>Nocardiaceae</taxon>
        <taxon>Nocardia</taxon>
    </lineage>
</organism>
<accession>A0ABV8VAS9</accession>
<dbReference type="EMBL" id="JBHSDL010000003">
    <property type="protein sequence ID" value="MFC4372999.1"/>
    <property type="molecule type" value="Genomic_DNA"/>
</dbReference>
<keyword evidence="2" id="KW-1185">Reference proteome</keyword>
<comment type="caution">
    <text evidence="1">The sequence shown here is derived from an EMBL/GenBank/DDBJ whole genome shotgun (WGS) entry which is preliminary data.</text>
</comment>
<evidence type="ECO:0000313" key="2">
    <source>
        <dbReference type="Proteomes" id="UP001595844"/>
    </source>
</evidence>
<gene>
    <name evidence="1" type="ORF">ACFO5K_02695</name>
</gene>
<protein>
    <submittedName>
        <fullName evidence="1">Uncharacterized protein</fullName>
    </submittedName>
</protein>
<dbReference type="RefSeq" id="WP_378555522.1">
    <property type="nucleotide sequence ID" value="NZ_JBHSDL010000003.1"/>
</dbReference>
<evidence type="ECO:0000313" key="1">
    <source>
        <dbReference type="EMBL" id="MFC4372999.1"/>
    </source>
</evidence>